<accession>A0A6L6PYF6</accession>
<protein>
    <submittedName>
        <fullName evidence="1">Uncharacterized protein</fullName>
    </submittedName>
</protein>
<sequence>MSNQEHPEGGASAPQADAPVFAGAARRRFTKAGAVAVGAVLTLKSQPGLAEGNSCIFATPSAAGSFAVTHSRAPTVGSCGGRSHGWWKQYRNKPYWPVRVPPVAGATAISMWDWKFQYLFPCSSSSSFYNKTLGYVINLGSGDAQTVARHCIAAWLNANAGYSTPYLSADKVVEIWTKYCTSGFQPIAGGKIWTVDDIARYLQGSWGQGTGF</sequence>
<reference evidence="1 2" key="1">
    <citation type="submission" date="2019-11" db="EMBL/GenBank/DDBJ databases">
        <title>Type strains purchased from KCTC, JCM and DSMZ.</title>
        <authorList>
            <person name="Lu H."/>
        </authorList>
    </citation>
    <scope>NUCLEOTIDE SEQUENCE [LARGE SCALE GENOMIC DNA]</scope>
    <source>
        <strain evidence="1 2">KCTC 42409</strain>
    </source>
</reference>
<dbReference type="Proteomes" id="UP000484015">
    <property type="component" value="Unassembled WGS sequence"/>
</dbReference>
<organism evidence="1 2">
    <name type="scientific">Pseudoduganella ginsengisoli</name>
    <dbReference type="NCBI Taxonomy" id="1462440"/>
    <lineage>
        <taxon>Bacteria</taxon>
        <taxon>Pseudomonadati</taxon>
        <taxon>Pseudomonadota</taxon>
        <taxon>Betaproteobacteria</taxon>
        <taxon>Burkholderiales</taxon>
        <taxon>Oxalobacteraceae</taxon>
        <taxon>Telluria group</taxon>
        <taxon>Pseudoduganella</taxon>
    </lineage>
</organism>
<evidence type="ECO:0000313" key="1">
    <source>
        <dbReference type="EMBL" id="MTW02587.1"/>
    </source>
</evidence>
<keyword evidence="2" id="KW-1185">Reference proteome</keyword>
<dbReference type="OrthoDB" id="6195511at2"/>
<comment type="caution">
    <text evidence="1">The sequence shown here is derived from an EMBL/GenBank/DDBJ whole genome shotgun (WGS) entry which is preliminary data.</text>
</comment>
<dbReference type="AlphaFoldDB" id="A0A6L6PYF6"/>
<dbReference type="RefSeq" id="WP_155438975.1">
    <property type="nucleotide sequence ID" value="NZ_WNLA01000005.1"/>
</dbReference>
<proteinExistence type="predicted"/>
<evidence type="ECO:0000313" key="2">
    <source>
        <dbReference type="Proteomes" id="UP000484015"/>
    </source>
</evidence>
<dbReference type="EMBL" id="WNLA01000005">
    <property type="protein sequence ID" value="MTW02587.1"/>
    <property type="molecule type" value="Genomic_DNA"/>
</dbReference>
<name>A0A6L6PYF6_9BURK</name>
<gene>
    <name evidence="1" type="ORF">GM668_10890</name>
</gene>